<dbReference type="PANTHER" id="PTHR43099">
    <property type="entry name" value="UPF0053 PROTEIN YRKA"/>
    <property type="match status" value="1"/>
</dbReference>
<gene>
    <name evidence="13" type="ORF">ACFPO9_00480</name>
</gene>
<feature type="transmembrane region" description="Helical" evidence="10">
    <location>
        <begin position="100"/>
        <end position="120"/>
    </location>
</feature>
<keyword evidence="2" id="KW-1003">Cell membrane</keyword>
<dbReference type="InterPro" id="IPR051676">
    <property type="entry name" value="UPF0053_domain"/>
</dbReference>
<comment type="subcellular location">
    <subcellularLocation>
        <location evidence="1">Cell membrane</location>
        <topology evidence="1">Multi-pass membrane protein</topology>
    </subcellularLocation>
</comment>
<dbReference type="Pfam" id="PF03471">
    <property type="entry name" value="CorC_HlyC"/>
    <property type="match status" value="1"/>
</dbReference>
<dbReference type="EMBL" id="JBHSMZ010000001">
    <property type="protein sequence ID" value="MFC5546987.1"/>
    <property type="molecule type" value="Genomic_DNA"/>
</dbReference>
<evidence type="ECO:0000256" key="2">
    <source>
        <dbReference type="ARBA" id="ARBA00022475"/>
    </source>
</evidence>
<keyword evidence="4" id="KW-0677">Repeat</keyword>
<evidence type="ECO:0000256" key="3">
    <source>
        <dbReference type="ARBA" id="ARBA00022692"/>
    </source>
</evidence>
<comment type="caution">
    <text evidence="13">The sequence shown here is derived from an EMBL/GenBank/DDBJ whole genome shotgun (WGS) entry which is preliminary data.</text>
</comment>
<dbReference type="Gene3D" id="3.30.465.10">
    <property type="match status" value="1"/>
</dbReference>
<evidence type="ECO:0000259" key="12">
    <source>
        <dbReference type="PROSITE" id="PS51846"/>
    </source>
</evidence>
<protein>
    <submittedName>
        <fullName evidence="13">Hemolysin family protein</fullName>
    </submittedName>
</protein>
<dbReference type="CDD" id="cd04590">
    <property type="entry name" value="CBS_pair_CorC_HlyC_assoc"/>
    <property type="match status" value="1"/>
</dbReference>
<feature type="domain" description="CBS" evidence="11">
    <location>
        <begin position="216"/>
        <end position="277"/>
    </location>
</feature>
<evidence type="ECO:0000256" key="8">
    <source>
        <dbReference type="PROSITE-ProRule" id="PRU00703"/>
    </source>
</evidence>
<dbReference type="InterPro" id="IPR002550">
    <property type="entry name" value="CNNM"/>
</dbReference>
<evidence type="ECO:0000256" key="7">
    <source>
        <dbReference type="ARBA" id="ARBA00023136"/>
    </source>
</evidence>
<dbReference type="InterPro" id="IPR044751">
    <property type="entry name" value="Ion_transp-like_CBS"/>
</dbReference>
<dbReference type="Proteomes" id="UP001596086">
    <property type="component" value="Unassembled WGS sequence"/>
</dbReference>
<dbReference type="InterPro" id="IPR016169">
    <property type="entry name" value="FAD-bd_PCMH_sub2"/>
</dbReference>
<evidence type="ECO:0000256" key="6">
    <source>
        <dbReference type="ARBA" id="ARBA00023122"/>
    </source>
</evidence>
<dbReference type="RefSeq" id="WP_379765425.1">
    <property type="nucleotide sequence ID" value="NZ_JBHSMZ010000001.1"/>
</dbReference>
<dbReference type="Pfam" id="PF01595">
    <property type="entry name" value="CNNM"/>
    <property type="match status" value="1"/>
</dbReference>
<evidence type="ECO:0000256" key="10">
    <source>
        <dbReference type="SAM" id="Phobius"/>
    </source>
</evidence>
<dbReference type="SUPFAM" id="SSF54631">
    <property type="entry name" value="CBS-domain pair"/>
    <property type="match status" value="1"/>
</dbReference>
<keyword evidence="14" id="KW-1185">Reference proteome</keyword>
<keyword evidence="6 8" id="KW-0129">CBS domain</keyword>
<keyword evidence="5 9" id="KW-1133">Transmembrane helix</keyword>
<proteinExistence type="predicted"/>
<evidence type="ECO:0000256" key="9">
    <source>
        <dbReference type="PROSITE-ProRule" id="PRU01193"/>
    </source>
</evidence>
<feature type="domain" description="CBS" evidence="11">
    <location>
        <begin position="283"/>
        <end position="340"/>
    </location>
</feature>
<dbReference type="Pfam" id="PF00571">
    <property type="entry name" value="CBS"/>
    <property type="match status" value="1"/>
</dbReference>
<evidence type="ECO:0000313" key="14">
    <source>
        <dbReference type="Proteomes" id="UP001596086"/>
    </source>
</evidence>
<accession>A0ABW0RQ66</accession>
<dbReference type="InterPro" id="IPR000644">
    <property type="entry name" value="CBS_dom"/>
</dbReference>
<evidence type="ECO:0000256" key="1">
    <source>
        <dbReference type="ARBA" id="ARBA00004651"/>
    </source>
</evidence>
<dbReference type="SMART" id="SM01091">
    <property type="entry name" value="CorC_HlyC"/>
    <property type="match status" value="1"/>
</dbReference>
<keyword evidence="7 9" id="KW-0472">Membrane</keyword>
<dbReference type="PROSITE" id="PS51846">
    <property type="entry name" value="CNNM"/>
    <property type="match status" value="1"/>
</dbReference>
<evidence type="ECO:0000256" key="4">
    <source>
        <dbReference type="ARBA" id="ARBA00022737"/>
    </source>
</evidence>
<sequence>MADIIIIFALILLNGIFAMSELAVVSAKRLRLEKMALDGSAGARSAIKLNDDPSRFLSTVQVGITLISIFNGAFGEASLVARMVPGLVAAGIPEDYARPVALSVVVVGITFASIVLGELVPKRIAILYPEVLASRVARPLRQLSRLMHPFVQLLSLTTDFIMRLLGMRHHKDETPTEEEVTGMIKESTDAGVFEKAEYDIAARALRLDDWHLRALMTPRVDLEFLDLGEPLDKNLARLAEIPFARFPVYRGDRSQVLGIVNARDLFRQAIRKGSLQEIDIEAELDVPLYVPESVSAIDLLEQLKKNHAELAMVVDEYGEIQGMITLTDVMTALVGEVPAVEDEEAPDAVRREDGSWFIDGGMVLDRFRYLTGAELRFPDEGDDAYHTLAGFILYQLGYIPKPGETLDWEGWRFEVADMDGNRIDRLMVIPVKRPEG</sequence>
<organism evidence="13 14">
    <name type="scientific">Massilia aerilata</name>
    <dbReference type="NCBI Taxonomy" id="453817"/>
    <lineage>
        <taxon>Bacteria</taxon>
        <taxon>Pseudomonadati</taxon>
        <taxon>Pseudomonadota</taxon>
        <taxon>Betaproteobacteria</taxon>
        <taxon>Burkholderiales</taxon>
        <taxon>Oxalobacteraceae</taxon>
        <taxon>Telluria group</taxon>
        <taxon>Massilia</taxon>
    </lineage>
</organism>
<dbReference type="SUPFAM" id="SSF56176">
    <property type="entry name" value="FAD-binding/transporter-associated domain-like"/>
    <property type="match status" value="1"/>
</dbReference>
<dbReference type="InterPro" id="IPR036318">
    <property type="entry name" value="FAD-bd_PCMH-like_sf"/>
</dbReference>
<reference evidence="14" key="1">
    <citation type="journal article" date="2019" name="Int. J. Syst. Evol. Microbiol.">
        <title>The Global Catalogue of Microorganisms (GCM) 10K type strain sequencing project: providing services to taxonomists for standard genome sequencing and annotation.</title>
        <authorList>
            <consortium name="The Broad Institute Genomics Platform"/>
            <consortium name="The Broad Institute Genome Sequencing Center for Infectious Disease"/>
            <person name="Wu L."/>
            <person name="Ma J."/>
        </authorList>
    </citation>
    <scope>NUCLEOTIDE SEQUENCE [LARGE SCALE GENOMIC DNA]</scope>
    <source>
        <strain evidence="14">CGMCC 4.5798</strain>
    </source>
</reference>
<feature type="domain" description="CNNM transmembrane" evidence="12">
    <location>
        <begin position="1"/>
        <end position="197"/>
    </location>
</feature>
<keyword evidence="3 9" id="KW-0812">Transmembrane</keyword>
<dbReference type="Gene3D" id="3.10.580.10">
    <property type="entry name" value="CBS-domain"/>
    <property type="match status" value="1"/>
</dbReference>
<evidence type="ECO:0000259" key="11">
    <source>
        <dbReference type="PROSITE" id="PS51371"/>
    </source>
</evidence>
<dbReference type="PANTHER" id="PTHR43099:SF5">
    <property type="entry name" value="HLYC_CORC FAMILY TRANSPORTER"/>
    <property type="match status" value="1"/>
</dbReference>
<feature type="transmembrane region" description="Helical" evidence="10">
    <location>
        <begin position="6"/>
        <end position="25"/>
    </location>
</feature>
<dbReference type="PROSITE" id="PS51371">
    <property type="entry name" value="CBS"/>
    <property type="match status" value="2"/>
</dbReference>
<name>A0ABW0RQ66_9BURK</name>
<dbReference type="InterPro" id="IPR005170">
    <property type="entry name" value="Transptr-assoc_dom"/>
</dbReference>
<evidence type="ECO:0000256" key="5">
    <source>
        <dbReference type="ARBA" id="ARBA00022989"/>
    </source>
</evidence>
<evidence type="ECO:0000313" key="13">
    <source>
        <dbReference type="EMBL" id="MFC5546987.1"/>
    </source>
</evidence>
<dbReference type="InterPro" id="IPR046342">
    <property type="entry name" value="CBS_dom_sf"/>
</dbReference>